<keyword evidence="5 12" id="KW-0963">Cytoplasm</keyword>
<dbReference type="GO" id="GO:0070042">
    <property type="term" value="F:rRNA (uridine-N3-)-methyltransferase activity"/>
    <property type="evidence" value="ECO:0007669"/>
    <property type="project" value="TreeGrafter"/>
</dbReference>
<comment type="caution">
    <text evidence="15">The sequence shown here is derived from an EMBL/GenBank/DDBJ whole genome shotgun (WGS) entry which is preliminary data.</text>
</comment>
<keyword evidence="16" id="KW-1185">Reference proteome</keyword>
<dbReference type="InterPro" id="IPR046887">
    <property type="entry name" value="RsmE_PUA-like"/>
</dbReference>
<dbReference type="PANTHER" id="PTHR30027:SF3">
    <property type="entry name" value="16S RRNA (URACIL(1498)-N(3))-METHYLTRANSFERASE"/>
    <property type="match status" value="1"/>
</dbReference>
<organism evidence="15 16">
    <name type="scientific">Galactobacter caseinivorans</name>
    <dbReference type="NCBI Taxonomy" id="2676123"/>
    <lineage>
        <taxon>Bacteria</taxon>
        <taxon>Bacillati</taxon>
        <taxon>Actinomycetota</taxon>
        <taxon>Actinomycetes</taxon>
        <taxon>Micrococcales</taxon>
        <taxon>Micrococcaceae</taxon>
        <taxon>Galactobacter</taxon>
    </lineage>
</organism>
<evidence type="ECO:0000256" key="10">
    <source>
        <dbReference type="ARBA" id="ARBA00025699"/>
    </source>
</evidence>
<evidence type="ECO:0000313" key="16">
    <source>
        <dbReference type="Proteomes" id="UP000273119"/>
    </source>
</evidence>
<dbReference type="Gene3D" id="3.40.1280.10">
    <property type="match status" value="1"/>
</dbReference>
<keyword evidence="6 12" id="KW-0698">rRNA processing</keyword>
<dbReference type="Pfam" id="PF04452">
    <property type="entry name" value="Methyltrans_RNA"/>
    <property type="match status" value="1"/>
</dbReference>
<evidence type="ECO:0000256" key="12">
    <source>
        <dbReference type="PIRNR" id="PIRNR015601"/>
    </source>
</evidence>
<evidence type="ECO:0000256" key="7">
    <source>
        <dbReference type="ARBA" id="ARBA00022603"/>
    </source>
</evidence>
<evidence type="ECO:0000256" key="2">
    <source>
        <dbReference type="ARBA" id="ARBA00005528"/>
    </source>
</evidence>
<dbReference type="GO" id="GO:0070475">
    <property type="term" value="P:rRNA base methylation"/>
    <property type="evidence" value="ECO:0007669"/>
    <property type="project" value="TreeGrafter"/>
</dbReference>
<evidence type="ECO:0000259" key="13">
    <source>
        <dbReference type="Pfam" id="PF04452"/>
    </source>
</evidence>
<evidence type="ECO:0000313" key="15">
    <source>
        <dbReference type="EMBL" id="RKW71159.1"/>
    </source>
</evidence>
<dbReference type="GO" id="GO:0005737">
    <property type="term" value="C:cytoplasm"/>
    <property type="evidence" value="ECO:0007669"/>
    <property type="project" value="UniProtKB-SubCell"/>
</dbReference>
<dbReference type="Proteomes" id="UP000273119">
    <property type="component" value="Unassembled WGS sequence"/>
</dbReference>
<proteinExistence type="inferred from homology"/>
<dbReference type="InterPro" id="IPR029028">
    <property type="entry name" value="Alpha/beta_knot_MTases"/>
</dbReference>
<evidence type="ECO:0000256" key="8">
    <source>
        <dbReference type="ARBA" id="ARBA00022679"/>
    </source>
</evidence>
<evidence type="ECO:0000256" key="4">
    <source>
        <dbReference type="ARBA" id="ARBA00013673"/>
    </source>
</evidence>
<protein>
    <recommendedName>
        <fullName evidence="4 12">Ribosomal RNA small subunit methyltransferase E</fullName>
        <ecNumber evidence="3 12">2.1.1.193</ecNumber>
    </recommendedName>
</protein>
<evidence type="ECO:0000256" key="11">
    <source>
        <dbReference type="ARBA" id="ARBA00047944"/>
    </source>
</evidence>
<dbReference type="SUPFAM" id="SSF75217">
    <property type="entry name" value="alpha/beta knot"/>
    <property type="match status" value="1"/>
</dbReference>
<dbReference type="SUPFAM" id="SSF88697">
    <property type="entry name" value="PUA domain-like"/>
    <property type="match status" value="1"/>
</dbReference>
<keyword evidence="8 12" id="KW-0808">Transferase</keyword>
<dbReference type="EMBL" id="QQXL01000002">
    <property type="protein sequence ID" value="RKW71159.1"/>
    <property type="molecule type" value="Genomic_DNA"/>
</dbReference>
<comment type="similarity">
    <text evidence="2 12">Belongs to the RNA methyltransferase RsmE family.</text>
</comment>
<dbReference type="NCBIfam" id="NF008693">
    <property type="entry name" value="PRK11713.2-3"/>
    <property type="match status" value="1"/>
</dbReference>
<gene>
    <name evidence="15" type="ORF">DWQ67_05055</name>
</gene>
<keyword evidence="9 12" id="KW-0949">S-adenosyl-L-methionine</keyword>
<dbReference type="NCBIfam" id="TIGR00046">
    <property type="entry name" value="RsmE family RNA methyltransferase"/>
    <property type="match status" value="1"/>
</dbReference>
<comment type="subcellular location">
    <subcellularLocation>
        <location evidence="1 12">Cytoplasm</location>
    </subcellularLocation>
</comment>
<feature type="domain" description="Ribosomal RNA small subunit methyltransferase E methyltransferase" evidence="13">
    <location>
        <begin position="78"/>
        <end position="250"/>
    </location>
</feature>
<evidence type="ECO:0000256" key="9">
    <source>
        <dbReference type="ARBA" id="ARBA00022691"/>
    </source>
</evidence>
<accession>A0A496PKW1</accession>
<dbReference type="AlphaFoldDB" id="A0A496PKW1"/>
<sequence length="277" mass="29043">MSRQSFLDPAAVAGATAGSTLRLSESEARHARVKRIQPGEGVDVVDGAGSRWVCTVLTAGAEGVSLRVDSVQQESRSAVSTVLVQALAKGDRDLQAVETCVEIGIDAVIPWQADRSIVRWREERAAKAHAKWENQVVAAVKQSRRDSLPPVEELHSSSQLERRLAGVVQGGGLALVLHESATRPLTAATLDWVQSKGGLPTGEIALVVGPEGGISAQELERFETAGAKVVHVGTHVLRASTAGAVALVLVRSAVGAYSELAADNEAEQSEPASALDD</sequence>
<comment type="function">
    <text evidence="10 12">Specifically methylates the N3 position of the uracil ring of uridine 1498 (m3U1498) in 16S rRNA. Acts on the fully assembled 30S ribosomal subunit.</text>
</comment>
<evidence type="ECO:0000256" key="3">
    <source>
        <dbReference type="ARBA" id="ARBA00012328"/>
    </source>
</evidence>
<feature type="domain" description="Ribosomal RNA small subunit methyltransferase E PUA-like" evidence="14">
    <location>
        <begin position="23"/>
        <end position="68"/>
    </location>
</feature>
<reference evidence="15 16" key="1">
    <citation type="submission" date="2018-07" db="EMBL/GenBank/DDBJ databases">
        <title>Arthrobacter sp. nov., isolated from raw cow's milk with high bacterial count.</title>
        <authorList>
            <person name="Hahne J."/>
            <person name="Isele D."/>
            <person name="Lipski A."/>
        </authorList>
    </citation>
    <scope>NUCLEOTIDE SEQUENCE [LARGE SCALE GENOMIC DNA]</scope>
    <source>
        <strain evidence="15 16">JZ R-183</strain>
    </source>
</reference>
<dbReference type="InterPro" id="IPR046886">
    <property type="entry name" value="RsmE_MTase_dom"/>
</dbReference>
<dbReference type="Pfam" id="PF20260">
    <property type="entry name" value="PUA_4"/>
    <property type="match status" value="1"/>
</dbReference>
<dbReference type="CDD" id="cd18084">
    <property type="entry name" value="RsmE-like"/>
    <property type="match status" value="1"/>
</dbReference>
<comment type="catalytic activity">
    <reaction evidence="11 12">
        <text>uridine(1498) in 16S rRNA + S-adenosyl-L-methionine = N(3)-methyluridine(1498) in 16S rRNA + S-adenosyl-L-homocysteine + H(+)</text>
        <dbReference type="Rhea" id="RHEA:42920"/>
        <dbReference type="Rhea" id="RHEA-COMP:10283"/>
        <dbReference type="Rhea" id="RHEA-COMP:10284"/>
        <dbReference type="ChEBI" id="CHEBI:15378"/>
        <dbReference type="ChEBI" id="CHEBI:57856"/>
        <dbReference type="ChEBI" id="CHEBI:59789"/>
        <dbReference type="ChEBI" id="CHEBI:65315"/>
        <dbReference type="ChEBI" id="CHEBI:74502"/>
        <dbReference type="EC" id="2.1.1.193"/>
    </reaction>
</comment>
<dbReference type="InterPro" id="IPR006700">
    <property type="entry name" value="RsmE"/>
</dbReference>
<dbReference type="RefSeq" id="WP_121484494.1">
    <property type="nucleotide sequence ID" value="NZ_QQXL01000002.1"/>
</dbReference>
<dbReference type="PIRSF" id="PIRSF015601">
    <property type="entry name" value="MTase_slr0722"/>
    <property type="match status" value="1"/>
</dbReference>
<dbReference type="PANTHER" id="PTHR30027">
    <property type="entry name" value="RIBOSOMAL RNA SMALL SUBUNIT METHYLTRANSFERASE E"/>
    <property type="match status" value="1"/>
</dbReference>
<dbReference type="InterPro" id="IPR015947">
    <property type="entry name" value="PUA-like_sf"/>
</dbReference>
<keyword evidence="7 12" id="KW-0489">Methyltransferase</keyword>
<evidence type="ECO:0000256" key="5">
    <source>
        <dbReference type="ARBA" id="ARBA00022490"/>
    </source>
</evidence>
<evidence type="ECO:0000256" key="1">
    <source>
        <dbReference type="ARBA" id="ARBA00004496"/>
    </source>
</evidence>
<dbReference type="EC" id="2.1.1.193" evidence="3 12"/>
<name>A0A496PKW1_9MICC</name>
<dbReference type="InterPro" id="IPR029026">
    <property type="entry name" value="tRNA_m1G_MTases_N"/>
</dbReference>
<evidence type="ECO:0000259" key="14">
    <source>
        <dbReference type="Pfam" id="PF20260"/>
    </source>
</evidence>
<evidence type="ECO:0000256" key="6">
    <source>
        <dbReference type="ARBA" id="ARBA00022552"/>
    </source>
</evidence>